<accession>A0AAV5I9L9</accession>
<dbReference type="GO" id="GO:0000796">
    <property type="term" value="C:condensin complex"/>
    <property type="evidence" value="ECO:0007669"/>
    <property type="project" value="TreeGrafter"/>
</dbReference>
<organism evidence="1 2">
    <name type="scientific">Rubroshorea leprosula</name>
    <dbReference type="NCBI Taxonomy" id="152421"/>
    <lineage>
        <taxon>Eukaryota</taxon>
        <taxon>Viridiplantae</taxon>
        <taxon>Streptophyta</taxon>
        <taxon>Embryophyta</taxon>
        <taxon>Tracheophyta</taxon>
        <taxon>Spermatophyta</taxon>
        <taxon>Magnoliopsida</taxon>
        <taxon>eudicotyledons</taxon>
        <taxon>Gunneridae</taxon>
        <taxon>Pentapetalae</taxon>
        <taxon>rosids</taxon>
        <taxon>malvids</taxon>
        <taxon>Malvales</taxon>
        <taxon>Dipterocarpaceae</taxon>
        <taxon>Rubroshorea</taxon>
    </lineage>
</organism>
<proteinExistence type="predicted"/>
<evidence type="ECO:0000313" key="2">
    <source>
        <dbReference type="Proteomes" id="UP001054252"/>
    </source>
</evidence>
<reference evidence="1 2" key="1">
    <citation type="journal article" date="2021" name="Commun. Biol.">
        <title>The genome of Shorea leprosula (Dipterocarpaceae) highlights the ecological relevance of drought in aseasonal tropical rainforests.</title>
        <authorList>
            <person name="Ng K.K.S."/>
            <person name="Kobayashi M.J."/>
            <person name="Fawcett J.A."/>
            <person name="Hatakeyama M."/>
            <person name="Paape T."/>
            <person name="Ng C.H."/>
            <person name="Ang C.C."/>
            <person name="Tnah L.H."/>
            <person name="Lee C.T."/>
            <person name="Nishiyama T."/>
            <person name="Sese J."/>
            <person name="O'Brien M.J."/>
            <person name="Copetti D."/>
            <person name="Mohd Noor M.I."/>
            <person name="Ong R.C."/>
            <person name="Putra M."/>
            <person name="Sireger I.Z."/>
            <person name="Indrioko S."/>
            <person name="Kosugi Y."/>
            <person name="Izuno A."/>
            <person name="Isagi Y."/>
            <person name="Lee S.L."/>
            <person name="Shimizu K.K."/>
        </authorList>
    </citation>
    <scope>NUCLEOTIDE SEQUENCE [LARGE SCALE GENOMIC DNA]</scope>
    <source>
        <strain evidence="1">214</strain>
    </source>
</reference>
<dbReference type="Proteomes" id="UP001054252">
    <property type="component" value="Unassembled WGS sequence"/>
</dbReference>
<name>A0AAV5I9L9_9ROSI</name>
<sequence length="103" mass="11512">MRLSSHTFFSYSRGQVTEKGIHSLSLTTLSSAKALNNGNLGSLSIERLLMDDCPDVRVVAVEGCCRILHLFWEIIPSPTITKMLTKVFDEMSHDLCSEIFSSF</sequence>
<dbReference type="PANTHER" id="PTHR16199">
    <property type="entry name" value="CONDENSIN-2 COMPLEX SUBUNIT G2"/>
    <property type="match status" value="1"/>
</dbReference>
<dbReference type="AlphaFoldDB" id="A0AAV5I9L9"/>
<protein>
    <submittedName>
        <fullName evidence="1">Uncharacterized protein</fullName>
    </submittedName>
</protein>
<dbReference type="PANTHER" id="PTHR16199:SF4">
    <property type="entry name" value="CONDENSIN-2 COMPLEX SUBUNIT G2"/>
    <property type="match status" value="1"/>
</dbReference>
<gene>
    <name evidence="1" type="ORF">SLEP1_g8315</name>
</gene>
<dbReference type="EMBL" id="BPVZ01000008">
    <property type="protein sequence ID" value="GKU94891.1"/>
    <property type="molecule type" value="Genomic_DNA"/>
</dbReference>
<evidence type="ECO:0000313" key="1">
    <source>
        <dbReference type="EMBL" id="GKU94891.1"/>
    </source>
</evidence>
<keyword evidence="2" id="KW-1185">Reference proteome</keyword>
<dbReference type="GO" id="GO:0000070">
    <property type="term" value="P:mitotic sister chromatid segregation"/>
    <property type="evidence" value="ECO:0007669"/>
    <property type="project" value="TreeGrafter"/>
</dbReference>
<comment type="caution">
    <text evidence="1">The sequence shown here is derived from an EMBL/GenBank/DDBJ whole genome shotgun (WGS) entry which is preliminary data.</text>
</comment>
<dbReference type="GO" id="GO:0005634">
    <property type="term" value="C:nucleus"/>
    <property type="evidence" value="ECO:0007669"/>
    <property type="project" value="TreeGrafter"/>
</dbReference>